<evidence type="ECO:0000313" key="1">
    <source>
        <dbReference type="EMBL" id="SFA61639.1"/>
    </source>
</evidence>
<protein>
    <submittedName>
        <fullName evidence="1">Uncharacterized protein</fullName>
    </submittedName>
</protein>
<evidence type="ECO:0000313" key="2">
    <source>
        <dbReference type="Proteomes" id="UP000182054"/>
    </source>
</evidence>
<accession>A0A1I0UC22</accession>
<sequence length="356" mass="38139">MNIHHMVVVDATRSSALDRWTAMLATFRSVGDDSTVSVLALDDGSLRTILAATAVRTAPESLALPALSGQGPHDVAHQLLRTVLYVQVQLDEPVVYLYMVTDPTLDDQRLKELRGAANVRIQRHPLVTDNYGPPRLSRFVRNAAVLVCVLAAAVLGYHSVFGAQSAAPPVQSTTTATTTPAPPGVAGPEAPTAINSGWNLATVPSVPPGRCVNQYAYASRLNAPLFAVVDCTSPTALMRLVQVIPIVDPSVNTCSRQSPEYPWYNGTNQYCFVAELRSGMCVPVQKDGDRFNAAFAVPASCRDPLALNGRLSSEQATDRQQLQIESVNPVATAPPCTNLTYLLEGVALKVCARLHS</sequence>
<reference evidence="1 2" key="1">
    <citation type="submission" date="2016-10" db="EMBL/GenBank/DDBJ databases">
        <authorList>
            <person name="de Groot N.N."/>
        </authorList>
    </citation>
    <scope>NUCLEOTIDE SEQUENCE [LARGE SCALE GENOMIC DNA]</scope>
    <source>
        <strain evidence="1 2">DSM 44908</strain>
    </source>
</reference>
<name>A0A1I0UC22_9NOCA</name>
<organism evidence="1 2">
    <name type="scientific">Rhodococcoides kroppenstedtii</name>
    <dbReference type="NCBI Taxonomy" id="293050"/>
    <lineage>
        <taxon>Bacteria</taxon>
        <taxon>Bacillati</taxon>
        <taxon>Actinomycetota</taxon>
        <taxon>Actinomycetes</taxon>
        <taxon>Mycobacteriales</taxon>
        <taxon>Nocardiaceae</taxon>
        <taxon>Rhodococcoides</taxon>
    </lineage>
</organism>
<proteinExistence type="predicted"/>
<dbReference type="EMBL" id="FOJN01000018">
    <property type="protein sequence ID" value="SFA61639.1"/>
    <property type="molecule type" value="Genomic_DNA"/>
</dbReference>
<dbReference type="Proteomes" id="UP000182054">
    <property type="component" value="Unassembled WGS sequence"/>
</dbReference>
<gene>
    <name evidence="1" type="ORF">SAMN05444374_11857</name>
</gene>
<dbReference type="AlphaFoldDB" id="A0A1I0UC22"/>